<dbReference type="EMBL" id="MT143638">
    <property type="protein sequence ID" value="QJA99248.1"/>
    <property type="molecule type" value="Genomic_DNA"/>
</dbReference>
<sequence>MFPNWIKTLYRFFTAVTRRLVVIPSGVNPVVIAGTAGVWGAFAGAGTEIAATVGTIPVRIYQIDMSDPTAAVNYEVQIGHGPAGSETWLGVVTYNQESVTLPFPMEVPAGRRLAARCRDSAGGNTVAVKVLAYTIP</sequence>
<protein>
    <submittedName>
        <fullName evidence="1">Uncharacterized protein</fullName>
    </submittedName>
</protein>
<dbReference type="AlphaFoldDB" id="A0A6M3M344"/>
<reference evidence="1" key="1">
    <citation type="submission" date="2020-03" db="EMBL/GenBank/DDBJ databases">
        <title>The deep terrestrial virosphere.</title>
        <authorList>
            <person name="Holmfeldt K."/>
            <person name="Nilsson E."/>
            <person name="Simone D."/>
            <person name="Lopez-Fernandez M."/>
            <person name="Wu X."/>
            <person name="de Brujin I."/>
            <person name="Lundin D."/>
            <person name="Andersson A."/>
            <person name="Bertilsson S."/>
            <person name="Dopson M."/>
        </authorList>
    </citation>
    <scope>NUCLEOTIDE SEQUENCE</scope>
    <source>
        <strain evidence="1">MM171A01235</strain>
    </source>
</reference>
<name>A0A6M3M344_9ZZZZ</name>
<accession>A0A6M3M344</accession>
<evidence type="ECO:0000313" key="1">
    <source>
        <dbReference type="EMBL" id="QJA99248.1"/>
    </source>
</evidence>
<organism evidence="1">
    <name type="scientific">viral metagenome</name>
    <dbReference type="NCBI Taxonomy" id="1070528"/>
    <lineage>
        <taxon>unclassified sequences</taxon>
        <taxon>metagenomes</taxon>
        <taxon>organismal metagenomes</taxon>
    </lineage>
</organism>
<proteinExistence type="predicted"/>
<gene>
    <name evidence="1" type="ORF">MM171A01235_0005</name>
</gene>